<evidence type="ECO:0008006" key="4">
    <source>
        <dbReference type="Google" id="ProtNLM"/>
    </source>
</evidence>
<name>A0ABS2ZWL0_9VIBR</name>
<dbReference type="Proteomes" id="UP000779070">
    <property type="component" value="Unassembled WGS sequence"/>
</dbReference>
<comment type="caution">
    <text evidence="2">The sequence shown here is derived from an EMBL/GenBank/DDBJ whole genome shotgun (WGS) entry which is preliminary data.</text>
</comment>
<evidence type="ECO:0000313" key="2">
    <source>
        <dbReference type="EMBL" id="MBN3576625.1"/>
    </source>
</evidence>
<keyword evidence="1" id="KW-0732">Signal</keyword>
<keyword evidence="3" id="KW-1185">Reference proteome</keyword>
<protein>
    <recommendedName>
        <fullName evidence="4">Lipoprotein</fullName>
    </recommendedName>
</protein>
<feature type="chain" id="PRO_5046621024" description="Lipoprotein" evidence="1">
    <location>
        <begin position="24"/>
        <end position="155"/>
    </location>
</feature>
<gene>
    <name evidence="2" type="ORF">JYA62_02935</name>
</gene>
<feature type="signal peptide" evidence="1">
    <location>
        <begin position="1"/>
        <end position="23"/>
    </location>
</feature>
<sequence>MKQKIVSCIASVTLGLASSISWACSYDGLFTNPFSESYPGALDVSIATQLAIRSQKLPSIEKIEGSSGLQRTRWWLNLLVKVNDDWPENTYVYVVDRRLWSRIRQVGTSIDIHVSPPPHEADVWQLSEAALHSLISKALTIDQAINLGVLSRSET</sequence>
<evidence type="ECO:0000256" key="1">
    <source>
        <dbReference type="SAM" id="SignalP"/>
    </source>
</evidence>
<proteinExistence type="predicted"/>
<accession>A0ABS2ZWL0</accession>
<evidence type="ECO:0000313" key="3">
    <source>
        <dbReference type="Proteomes" id="UP000779070"/>
    </source>
</evidence>
<organism evidence="2 3">
    <name type="scientific">Vibrio neptunius</name>
    <dbReference type="NCBI Taxonomy" id="170651"/>
    <lineage>
        <taxon>Bacteria</taxon>
        <taxon>Pseudomonadati</taxon>
        <taxon>Pseudomonadota</taxon>
        <taxon>Gammaproteobacteria</taxon>
        <taxon>Vibrionales</taxon>
        <taxon>Vibrionaceae</taxon>
        <taxon>Vibrio</taxon>
    </lineage>
</organism>
<dbReference type="EMBL" id="JAFHLB010000002">
    <property type="protein sequence ID" value="MBN3576625.1"/>
    <property type="molecule type" value="Genomic_DNA"/>
</dbReference>
<dbReference type="RefSeq" id="WP_206368837.1">
    <property type="nucleotide sequence ID" value="NZ_CAWPTM010000101.1"/>
</dbReference>
<reference evidence="2 3" key="1">
    <citation type="submission" date="2021-02" db="EMBL/GenBank/DDBJ databases">
        <title>Draft Genome Sequences of 5 Vibrio neptunius Strains Isolated From of Bivalve Hatcheries.</title>
        <authorList>
            <person name="Galvis F."/>
            <person name="Barja J.L."/>
            <person name="Lemos M.L."/>
            <person name="Balado M."/>
        </authorList>
    </citation>
    <scope>NUCLEOTIDE SEQUENCE [LARGE SCALE GENOMIC DNA]</scope>
    <source>
        <strain evidence="2 3">PP-145.98</strain>
    </source>
</reference>